<gene>
    <name evidence="11" type="ORF">HZF05_05620</name>
</gene>
<evidence type="ECO:0000256" key="4">
    <source>
        <dbReference type="ARBA" id="ARBA00022964"/>
    </source>
</evidence>
<dbReference type="SUPFAM" id="SSF50022">
    <property type="entry name" value="ISP domain"/>
    <property type="match status" value="1"/>
</dbReference>
<dbReference type="GO" id="GO:0051537">
    <property type="term" value="F:2 iron, 2 sulfur cluster binding"/>
    <property type="evidence" value="ECO:0007669"/>
    <property type="project" value="UniProtKB-KW"/>
</dbReference>
<feature type="domain" description="Rieske" evidence="10">
    <location>
        <begin position="63"/>
        <end position="173"/>
    </location>
</feature>
<dbReference type="InterPro" id="IPR036922">
    <property type="entry name" value="Rieske_2Fe-2S_sf"/>
</dbReference>
<dbReference type="AlphaFoldDB" id="A0A838L2F8"/>
<keyword evidence="7" id="KW-0411">Iron-sulfur</keyword>
<dbReference type="PANTHER" id="PTHR43756">
    <property type="entry name" value="CHOLINE MONOOXYGENASE, CHLOROPLASTIC"/>
    <property type="match status" value="1"/>
</dbReference>
<evidence type="ECO:0000256" key="9">
    <source>
        <dbReference type="SAM" id="MobiDB-lite"/>
    </source>
</evidence>
<dbReference type="PRINTS" id="PR00090">
    <property type="entry name" value="RNGDIOXGNASE"/>
</dbReference>
<evidence type="ECO:0000256" key="2">
    <source>
        <dbReference type="ARBA" id="ARBA00022714"/>
    </source>
</evidence>
<dbReference type="Gene3D" id="3.90.380.10">
    <property type="entry name" value="Naphthalene 1,2-dioxygenase Alpha Subunit, Chain A, domain 1"/>
    <property type="match status" value="1"/>
</dbReference>
<evidence type="ECO:0000313" key="12">
    <source>
        <dbReference type="Proteomes" id="UP000570166"/>
    </source>
</evidence>
<keyword evidence="2" id="KW-0001">2Fe-2S</keyword>
<dbReference type="Pfam" id="PF00355">
    <property type="entry name" value="Rieske"/>
    <property type="match status" value="1"/>
</dbReference>
<dbReference type="SUPFAM" id="SSF55961">
    <property type="entry name" value="Bet v1-like"/>
    <property type="match status" value="1"/>
</dbReference>
<evidence type="ECO:0000256" key="8">
    <source>
        <dbReference type="ARBA" id="ARBA00023027"/>
    </source>
</evidence>
<accession>A0A838L2F8</accession>
<feature type="region of interest" description="Disordered" evidence="9">
    <location>
        <begin position="1"/>
        <end position="23"/>
    </location>
</feature>
<proteinExistence type="inferred from homology"/>
<dbReference type="InterPro" id="IPR017941">
    <property type="entry name" value="Rieske_2Fe-2S"/>
</dbReference>
<keyword evidence="6" id="KW-0408">Iron</keyword>
<dbReference type="Proteomes" id="UP000570166">
    <property type="component" value="Unassembled WGS sequence"/>
</dbReference>
<dbReference type="EMBL" id="JACEIB010000003">
    <property type="protein sequence ID" value="MBA2933571.1"/>
    <property type="molecule type" value="Genomic_DNA"/>
</dbReference>
<dbReference type="Pfam" id="PF00848">
    <property type="entry name" value="Ring_hydroxyl_A"/>
    <property type="match status" value="1"/>
</dbReference>
<dbReference type="GO" id="GO:0051213">
    <property type="term" value="F:dioxygenase activity"/>
    <property type="evidence" value="ECO:0007669"/>
    <property type="project" value="UniProtKB-KW"/>
</dbReference>
<reference evidence="11 12" key="1">
    <citation type="submission" date="2020-07" db="EMBL/GenBank/DDBJ databases">
        <authorList>
            <person name="Sun Q."/>
        </authorList>
    </citation>
    <scope>NUCLEOTIDE SEQUENCE [LARGE SCALE GENOMIC DNA]</scope>
    <source>
        <strain evidence="11 12">CGMCC 1.13654</strain>
    </source>
</reference>
<dbReference type="Gene3D" id="2.102.10.10">
    <property type="entry name" value="Rieske [2Fe-2S] iron-sulphur domain"/>
    <property type="match status" value="1"/>
</dbReference>
<evidence type="ECO:0000259" key="10">
    <source>
        <dbReference type="PROSITE" id="PS51296"/>
    </source>
</evidence>
<keyword evidence="5" id="KW-0560">Oxidoreductase</keyword>
<keyword evidence="12" id="KW-1185">Reference proteome</keyword>
<evidence type="ECO:0000256" key="5">
    <source>
        <dbReference type="ARBA" id="ARBA00023002"/>
    </source>
</evidence>
<evidence type="ECO:0000256" key="7">
    <source>
        <dbReference type="ARBA" id="ARBA00023014"/>
    </source>
</evidence>
<evidence type="ECO:0000256" key="6">
    <source>
        <dbReference type="ARBA" id="ARBA00023004"/>
    </source>
</evidence>
<dbReference type="InterPro" id="IPR015881">
    <property type="entry name" value="ARHD_Rieske_2Fe_2S"/>
</dbReference>
<dbReference type="GO" id="GO:0005506">
    <property type="term" value="F:iron ion binding"/>
    <property type="evidence" value="ECO:0007669"/>
    <property type="project" value="InterPro"/>
</dbReference>
<sequence length="470" mass="53089">MWQQQQAAAYGASDERTLKGQGMKRDSIDPRLVAAGSGLIDRSIFADQEIFEQEMRDVYGKSWLFVGHTSQIPDKGDYFVSQAGRDAVVVTRDADDRINVLLNVCTHRGMPVCRYDKGNAKRFTCPYHGWTFANTGDLTGLPLSSEGYGGKLDRKQWGLIKARVAIFHGSIWATFSDEAPSFDDSLGDMALMLREFMQGPDGEDDGLETIEGILKYEIHSNWKFGAENNAGDLYHDVSHNSVQRVGLALSGLRGRHVWDADKQTFKILNVAYPAGGHAARVSLYDKAGRDYQSQWAMLPEVDEYFRDAHYKRQERLGEQGRILNRGGIVFPNIAYNSAGRWQITMWVPRAPNRTEVWKWYFVPKSAPQAVKDALRHYLLRYGGPTGMVEQDDIENWASAQIGAESEAARRLPMNYTLHMGHAQWAWPEPWLGEGAYVDEGVSEHAQRVFYQRWAEMMGGVVHARELEASL</sequence>
<evidence type="ECO:0000313" key="11">
    <source>
        <dbReference type="EMBL" id="MBA2933571.1"/>
    </source>
</evidence>
<keyword evidence="8" id="KW-0520">NAD</keyword>
<dbReference type="PROSITE" id="PS00570">
    <property type="entry name" value="RING_HYDROXYL_ALPHA"/>
    <property type="match status" value="1"/>
</dbReference>
<comment type="caution">
    <text evidence="11">The sequence shown here is derived from an EMBL/GenBank/DDBJ whole genome shotgun (WGS) entry which is preliminary data.</text>
</comment>
<dbReference type="PANTHER" id="PTHR43756:SF1">
    <property type="entry name" value="3-PHENYLPROPIONATE_CINNAMIC ACID DIOXYGENASE SUBUNIT ALPHA"/>
    <property type="match status" value="1"/>
</dbReference>
<evidence type="ECO:0000256" key="3">
    <source>
        <dbReference type="ARBA" id="ARBA00022723"/>
    </source>
</evidence>
<evidence type="ECO:0000256" key="1">
    <source>
        <dbReference type="ARBA" id="ARBA00008751"/>
    </source>
</evidence>
<dbReference type="CDD" id="cd03469">
    <property type="entry name" value="Rieske_RO_Alpha_N"/>
    <property type="match status" value="1"/>
</dbReference>
<organism evidence="11 12">
    <name type="scientific">Sphingomonas chungangi</name>
    <dbReference type="NCBI Taxonomy" id="2683589"/>
    <lineage>
        <taxon>Bacteria</taxon>
        <taxon>Pseudomonadati</taxon>
        <taxon>Pseudomonadota</taxon>
        <taxon>Alphaproteobacteria</taxon>
        <taxon>Sphingomonadales</taxon>
        <taxon>Sphingomonadaceae</taxon>
        <taxon>Sphingomonas</taxon>
    </lineage>
</organism>
<name>A0A838L2F8_9SPHN</name>
<dbReference type="InterPro" id="IPR001663">
    <property type="entry name" value="Rng_hydr_dOase-A"/>
</dbReference>
<comment type="similarity">
    <text evidence="1">Belongs to the bacterial ring-hydroxylating dioxygenase alpha subunit family.</text>
</comment>
<protein>
    <submittedName>
        <fullName evidence="11">Aromatic ring-hydroxylating dioxygenase subunit alpha</fullName>
    </submittedName>
</protein>
<keyword evidence="3" id="KW-0479">Metal-binding</keyword>
<dbReference type="InterPro" id="IPR015879">
    <property type="entry name" value="Ring_hydroxy_dOase_asu_C_dom"/>
</dbReference>
<dbReference type="PROSITE" id="PS51296">
    <property type="entry name" value="RIESKE"/>
    <property type="match status" value="1"/>
</dbReference>
<keyword evidence="4 11" id="KW-0223">Dioxygenase</keyword>
<feature type="compositionally biased region" description="Basic and acidic residues" evidence="9">
    <location>
        <begin position="13"/>
        <end position="23"/>
    </location>
</feature>